<dbReference type="Proteomes" id="UP001177080">
    <property type="component" value="Unassembled WGS sequence"/>
</dbReference>
<comment type="caution">
    <text evidence="6">The sequence shown here is derived from an EMBL/GenBank/DDBJ whole genome shotgun (WGS) entry which is preliminary data.</text>
</comment>
<evidence type="ECO:0000313" key="6">
    <source>
        <dbReference type="EMBL" id="MDO6124533.1"/>
    </source>
</evidence>
<evidence type="ECO:0000256" key="3">
    <source>
        <dbReference type="ARBA" id="ARBA00023125"/>
    </source>
</evidence>
<name>A0ABT8XM86_9HYPH</name>
<dbReference type="InterPro" id="IPR058163">
    <property type="entry name" value="LysR-type_TF_proteobact-type"/>
</dbReference>
<evidence type="ECO:0000256" key="2">
    <source>
        <dbReference type="ARBA" id="ARBA00023015"/>
    </source>
</evidence>
<comment type="similarity">
    <text evidence="1">Belongs to the LysR transcriptional regulatory family.</text>
</comment>
<reference evidence="6" key="1">
    <citation type="submission" date="2022-04" db="EMBL/GenBank/DDBJ databases">
        <title>Shinella lacus sp. nov., a novel member of the genus Shinella from water.</title>
        <authorList>
            <person name="Deng Y."/>
        </authorList>
    </citation>
    <scope>NUCLEOTIDE SEQUENCE</scope>
    <source>
        <strain evidence="6">JCM 31239</strain>
    </source>
</reference>
<dbReference type="RefSeq" id="WP_244763561.1">
    <property type="nucleotide sequence ID" value="NZ_JALJCJ010000008.1"/>
</dbReference>
<evidence type="ECO:0000259" key="5">
    <source>
        <dbReference type="PROSITE" id="PS50931"/>
    </source>
</evidence>
<dbReference type="PANTHER" id="PTHR30537:SF72">
    <property type="entry name" value="LYSR FAMILY TRANSCRIPTIONAL REGULATOR"/>
    <property type="match status" value="1"/>
</dbReference>
<evidence type="ECO:0000256" key="1">
    <source>
        <dbReference type="ARBA" id="ARBA00009437"/>
    </source>
</evidence>
<gene>
    <name evidence="6" type="ORF">GB928_025405</name>
</gene>
<evidence type="ECO:0000256" key="4">
    <source>
        <dbReference type="ARBA" id="ARBA00023163"/>
    </source>
</evidence>
<dbReference type="Pfam" id="PF00126">
    <property type="entry name" value="HTH_1"/>
    <property type="match status" value="1"/>
</dbReference>
<dbReference type="Gene3D" id="3.40.190.290">
    <property type="match status" value="1"/>
</dbReference>
<dbReference type="InterPro" id="IPR036388">
    <property type="entry name" value="WH-like_DNA-bd_sf"/>
</dbReference>
<accession>A0ABT8XM86</accession>
<dbReference type="Pfam" id="PF03466">
    <property type="entry name" value="LysR_substrate"/>
    <property type="match status" value="1"/>
</dbReference>
<protein>
    <submittedName>
        <fullName evidence="6">LysR family transcriptional regulator</fullName>
    </submittedName>
</protein>
<sequence length="303" mass="33286">MDQFNALRAFMRIVETGSLSKAAMSLEMPKSTVSKLLADLETHLGTKLLQRSTRSVALTAEGATYYEHVGQVMLSLQDADLSVRESSASPSGRVRIDVPSSLANTLVIPALAEFRTLYPDIQLVIGISDRPVALIEEAVDCVLRVGHLPDTSLIAKTIYEDRLITCASPAYLETRDRPVTPEELRQGHDTIGYFSALTGEARPLVFKRGDRVVEISDTNLLSNDSTGQRSMILSGLGIGQLFRSTVVTHLNTGALVSVLDDWTDYAAPVSILYPSSKKLTARVRVFIDWLTDHLRRSHGGYRV</sequence>
<dbReference type="PANTHER" id="PTHR30537">
    <property type="entry name" value="HTH-TYPE TRANSCRIPTIONAL REGULATOR"/>
    <property type="match status" value="1"/>
</dbReference>
<keyword evidence="2" id="KW-0805">Transcription regulation</keyword>
<dbReference type="SUPFAM" id="SSF46785">
    <property type="entry name" value="Winged helix' DNA-binding domain"/>
    <property type="match status" value="1"/>
</dbReference>
<dbReference type="InterPro" id="IPR000847">
    <property type="entry name" value="LysR_HTH_N"/>
</dbReference>
<dbReference type="CDD" id="cd08472">
    <property type="entry name" value="PBP2_CrgA_like_3"/>
    <property type="match status" value="1"/>
</dbReference>
<dbReference type="SUPFAM" id="SSF53850">
    <property type="entry name" value="Periplasmic binding protein-like II"/>
    <property type="match status" value="1"/>
</dbReference>
<dbReference type="InterPro" id="IPR036390">
    <property type="entry name" value="WH_DNA-bd_sf"/>
</dbReference>
<evidence type="ECO:0000313" key="7">
    <source>
        <dbReference type="Proteomes" id="UP001177080"/>
    </source>
</evidence>
<dbReference type="InterPro" id="IPR005119">
    <property type="entry name" value="LysR_subst-bd"/>
</dbReference>
<dbReference type="PROSITE" id="PS50931">
    <property type="entry name" value="HTH_LYSR"/>
    <property type="match status" value="1"/>
</dbReference>
<proteinExistence type="inferred from homology"/>
<keyword evidence="3" id="KW-0238">DNA-binding</keyword>
<dbReference type="EMBL" id="WHSC02000013">
    <property type="protein sequence ID" value="MDO6124533.1"/>
    <property type="molecule type" value="Genomic_DNA"/>
</dbReference>
<organism evidence="6 7">
    <name type="scientific">Shinella curvata</name>
    <dbReference type="NCBI Taxonomy" id="1817964"/>
    <lineage>
        <taxon>Bacteria</taxon>
        <taxon>Pseudomonadati</taxon>
        <taxon>Pseudomonadota</taxon>
        <taxon>Alphaproteobacteria</taxon>
        <taxon>Hyphomicrobiales</taxon>
        <taxon>Rhizobiaceae</taxon>
        <taxon>Shinella</taxon>
    </lineage>
</organism>
<feature type="domain" description="HTH lysR-type" evidence="5">
    <location>
        <begin position="1"/>
        <end position="59"/>
    </location>
</feature>
<keyword evidence="7" id="KW-1185">Reference proteome</keyword>
<dbReference type="Gene3D" id="1.10.10.10">
    <property type="entry name" value="Winged helix-like DNA-binding domain superfamily/Winged helix DNA-binding domain"/>
    <property type="match status" value="1"/>
</dbReference>
<keyword evidence="4" id="KW-0804">Transcription</keyword>